<gene>
    <name evidence="2" type="ORF">HXX76_006174</name>
</gene>
<organism evidence="2 3">
    <name type="scientific">Chlamydomonas incerta</name>
    <dbReference type="NCBI Taxonomy" id="51695"/>
    <lineage>
        <taxon>Eukaryota</taxon>
        <taxon>Viridiplantae</taxon>
        <taxon>Chlorophyta</taxon>
        <taxon>core chlorophytes</taxon>
        <taxon>Chlorophyceae</taxon>
        <taxon>CS clade</taxon>
        <taxon>Chlamydomonadales</taxon>
        <taxon>Chlamydomonadaceae</taxon>
        <taxon>Chlamydomonas</taxon>
    </lineage>
</organism>
<feature type="region of interest" description="Disordered" evidence="1">
    <location>
        <begin position="415"/>
        <end position="468"/>
    </location>
</feature>
<comment type="caution">
    <text evidence="2">The sequence shown here is derived from an EMBL/GenBank/DDBJ whole genome shotgun (WGS) entry which is preliminary data.</text>
</comment>
<dbReference type="PANTHER" id="PTHR46007:SF8">
    <property type="entry name" value="C2H2-TYPE DOMAIN-CONTAINING PROTEIN"/>
    <property type="match status" value="1"/>
</dbReference>
<dbReference type="GO" id="GO:0016592">
    <property type="term" value="C:mediator complex"/>
    <property type="evidence" value="ECO:0007669"/>
    <property type="project" value="TreeGrafter"/>
</dbReference>
<proteinExistence type="predicted"/>
<dbReference type="EMBL" id="JAEHOC010000012">
    <property type="protein sequence ID" value="KAG2436646.1"/>
    <property type="molecule type" value="Genomic_DNA"/>
</dbReference>
<dbReference type="GO" id="GO:0003713">
    <property type="term" value="F:transcription coactivator activity"/>
    <property type="evidence" value="ECO:0007669"/>
    <property type="project" value="TreeGrafter"/>
</dbReference>
<accession>A0A835W5Q4</accession>
<evidence type="ECO:0000313" key="2">
    <source>
        <dbReference type="EMBL" id="KAG2436646.1"/>
    </source>
</evidence>
<feature type="compositionally biased region" description="Low complexity" evidence="1">
    <location>
        <begin position="68"/>
        <end position="81"/>
    </location>
</feature>
<keyword evidence="3" id="KW-1185">Reference proteome</keyword>
<dbReference type="OrthoDB" id="10644852at2759"/>
<dbReference type="Proteomes" id="UP000650467">
    <property type="component" value="Unassembled WGS sequence"/>
</dbReference>
<evidence type="ECO:0000256" key="1">
    <source>
        <dbReference type="SAM" id="MobiDB-lite"/>
    </source>
</evidence>
<feature type="compositionally biased region" description="Gly residues" evidence="1">
    <location>
        <begin position="110"/>
        <end position="119"/>
    </location>
</feature>
<dbReference type="AlphaFoldDB" id="A0A835W5Q4"/>
<feature type="compositionally biased region" description="Polar residues" evidence="1">
    <location>
        <begin position="227"/>
        <end position="238"/>
    </location>
</feature>
<feature type="region of interest" description="Disordered" evidence="1">
    <location>
        <begin position="68"/>
        <end position="134"/>
    </location>
</feature>
<dbReference type="InterPro" id="IPR051647">
    <property type="entry name" value="Mediator_comp_sub12"/>
</dbReference>
<sequence>MPLHDGHAYFDGCARNSVSCITMPPPHDAAALAASYAGVMRVAERGEQCMDWEYPHCQQQAPQPCHLHLQQQQQQQQQQPAGRDASQVPRLPSLATRGGSLGSRATAGGTTQGGGGGGAVPFKRPLEDSSNGTGDCGSADMVFFQRADGSGATDSRLGTAPTAASGRHSLGGAAAEGRAPLRPRNGDEPGSVPWADRAEAPPRHHTAMQQRLTAADPHQQQQQQQQSAAPFSSRQPYSSGLAPRPSSTWLPPITSAGAGCGDDAQRQRQQAPASSAALTPTAGVGSPPPAPVSAVSFLGAVANCPQLLGVLAWLLRRRLLPVPGDLVGTLAHMYLLCRRAAEGAAGAAAPAAAAAAGAAAADARGLDVAARLRDPDWMLTLLWVVESVSSQYRCQLAAEVLPSYLEAMAAAAPAAGGGGSPPACRQQSEREGDGSSSSDEDDQGPGAHSDDDSDTEYDGSCTVRRVRSPPAPLPQSLEVVWGRPARWWRRRMVANQLQLLLLCGWSVTVSSQQLAAATEELVTAERRPAAAVAAAFTAAAPYPMPPPPAATPACYPAGATALGHLLRNGGDVAELGGSSSVQQQYSQPRRPQGLARWFSSSSVAPAPPADASIAPPVSSSRPLTATRFPAASAGLLGVSNGAVGGRSITEPGCRRPVALAQGLLPSLCRALSVPSPLLAGFRRASRSTGGGGSSNGEITAVVSSGSRGASDTGAQVRVVNSWGTITTVALTAETSEALPAAPAAAATAFVGYGAYPVPAAARSTPPGVAPTNGVCELLLPLVSRLVEQASWKQVAGTSAVSKGRVDGGTEAAGGAAAGSAARSLLGGPVAVNTANTGGQKRAALAGRQAAAAPAAGGERVRLRLQVYAYEYEESLLMEQQQAQKQQAEQCAAANVWAC</sequence>
<protein>
    <submittedName>
        <fullName evidence="2">Uncharacterized protein</fullName>
    </submittedName>
</protein>
<dbReference type="GO" id="GO:0045944">
    <property type="term" value="P:positive regulation of transcription by RNA polymerase II"/>
    <property type="evidence" value="ECO:0007669"/>
    <property type="project" value="TreeGrafter"/>
</dbReference>
<evidence type="ECO:0000313" key="3">
    <source>
        <dbReference type="Proteomes" id="UP000650467"/>
    </source>
</evidence>
<dbReference type="PANTHER" id="PTHR46007">
    <property type="entry name" value="MEDIATOR OF RNA POLYMERASE II TRANSCRIPTION SUBUNIT 12"/>
    <property type="match status" value="1"/>
</dbReference>
<reference evidence="2" key="1">
    <citation type="journal article" date="2020" name="bioRxiv">
        <title>Comparative genomics of Chlamydomonas.</title>
        <authorList>
            <person name="Craig R.J."/>
            <person name="Hasan A.R."/>
            <person name="Ness R.W."/>
            <person name="Keightley P.D."/>
        </authorList>
    </citation>
    <scope>NUCLEOTIDE SEQUENCE</scope>
    <source>
        <strain evidence="2">SAG 7.73</strain>
    </source>
</reference>
<feature type="region of interest" description="Disordered" evidence="1">
    <location>
        <begin position="151"/>
        <end position="289"/>
    </location>
</feature>
<feature type="compositionally biased region" description="Low complexity" evidence="1">
    <location>
        <begin position="267"/>
        <end position="285"/>
    </location>
</feature>
<name>A0A835W5Q4_CHLIN</name>